<dbReference type="Proteomes" id="UP000004925">
    <property type="component" value="Unassembled WGS sequence"/>
</dbReference>
<keyword evidence="1" id="KW-0812">Transmembrane</keyword>
<keyword evidence="1" id="KW-1133">Transmembrane helix</keyword>
<comment type="caution">
    <text evidence="3">The sequence shown here is derived from an EMBL/GenBank/DDBJ whole genome shotgun (WGS) entry which is preliminary data.</text>
</comment>
<evidence type="ECO:0000259" key="2">
    <source>
        <dbReference type="Pfam" id="PF14317"/>
    </source>
</evidence>
<dbReference type="Pfam" id="PF14317">
    <property type="entry name" value="YcxB"/>
    <property type="match status" value="1"/>
</dbReference>
<evidence type="ECO:0000313" key="3">
    <source>
        <dbReference type="EMBL" id="EEO39696.1"/>
    </source>
</evidence>
<dbReference type="HOGENOM" id="CLU_1600332_0_0_0"/>
<feature type="transmembrane region" description="Helical" evidence="1">
    <location>
        <begin position="31"/>
        <end position="48"/>
    </location>
</feature>
<reference evidence="3 4" key="1">
    <citation type="submission" date="2011-10" db="EMBL/GenBank/DDBJ databases">
        <title>The Genome Sequence of Fusobacterium sp. 4_1_13.</title>
        <authorList>
            <consortium name="The Broad Institute Genome Sequencing Platform"/>
            <person name="Earl A."/>
            <person name="Ward D."/>
            <person name="Feldgarden M."/>
            <person name="Gevers D."/>
            <person name="Strauss J."/>
            <person name="Ambrose C."/>
            <person name="Allen-Vercoe E."/>
            <person name="Young S.K."/>
            <person name="Zeng Q."/>
            <person name="Gargeya S."/>
            <person name="Fitzgerald M."/>
            <person name="Haas B."/>
            <person name="Abouelleil A."/>
            <person name="Alvarado L."/>
            <person name="Arachchi H.M."/>
            <person name="Berlin A."/>
            <person name="Brown A."/>
            <person name="Chapman S.B."/>
            <person name="Chen Z."/>
            <person name="Dunbar C."/>
            <person name="Freedman E."/>
            <person name="Gearin G."/>
            <person name="Goldberg J."/>
            <person name="Griggs A."/>
            <person name="Gujja S."/>
            <person name="Heiman D."/>
            <person name="Howarth C."/>
            <person name="Larson L."/>
            <person name="Lui A."/>
            <person name="MacDonald P.J."/>
            <person name="Montmayeur A."/>
            <person name="Murphy C."/>
            <person name="Neiman D."/>
            <person name="Pearson M."/>
            <person name="Priest M."/>
            <person name="Roberts A."/>
            <person name="Saif S."/>
            <person name="Shea T."/>
            <person name="Shenoy N."/>
            <person name="Sisk P."/>
            <person name="Stolte C."/>
            <person name="Sykes S."/>
            <person name="Wortman J."/>
            <person name="Nusbaum C."/>
            <person name="Birren B."/>
        </authorList>
    </citation>
    <scope>NUCLEOTIDE SEQUENCE [LARGE SCALE GENOMIC DNA]</scope>
    <source>
        <strain evidence="3 4">4_1_13</strain>
    </source>
</reference>
<keyword evidence="1" id="KW-0472">Membrane</keyword>
<name>A0A0M1VSU5_FUSVC</name>
<organism evidence="3 4">
    <name type="scientific">Fusobacterium vincentii 4_1_13</name>
    <dbReference type="NCBI Taxonomy" id="469606"/>
    <lineage>
        <taxon>Bacteria</taxon>
        <taxon>Fusobacteriati</taxon>
        <taxon>Fusobacteriota</taxon>
        <taxon>Fusobacteriia</taxon>
        <taxon>Fusobacteriales</taxon>
        <taxon>Fusobacteriaceae</taxon>
        <taxon>Fusobacterium</taxon>
    </lineage>
</organism>
<dbReference type="eggNOG" id="ENOG50331Y5">
    <property type="taxonomic scope" value="Bacteria"/>
</dbReference>
<gene>
    <name evidence="3" type="ORF">FSCG_00409</name>
</gene>
<evidence type="ECO:0000313" key="4">
    <source>
        <dbReference type="Proteomes" id="UP000004925"/>
    </source>
</evidence>
<feature type="transmembrane region" description="Helical" evidence="1">
    <location>
        <begin position="54"/>
        <end position="72"/>
    </location>
</feature>
<feature type="domain" description="YcxB-like C-terminal" evidence="2">
    <location>
        <begin position="101"/>
        <end position="158"/>
    </location>
</feature>
<sequence length="178" mass="21307">MDNEFENKYYADDKMGKEYVNKILAKNARGIILLYILIFLSILINWILRRNLSKIYWMIACIVILLLLNFYNQKYLFRLLKKTAKSIHNEQSYPTLVQFGNNIFMQEGKFSMELDYSKIVKIYYLKYSYVLMFTNSNGIMVKYDSFTKGNFEDFKKFIKENCKKAKIIVKNKSYIFGL</sequence>
<accession>A0A0M1VSU5</accession>
<dbReference type="EMBL" id="ACDE02000013">
    <property type="protein sequence ID" value="EEO39696.1"/>
    <property type="molecule type" value="Genomic_DNA"/>
</dbReference>
<dbReference type="AlphaFoldDB" id="A0A0M1VSU5"/>
<protein>
    <recommendedName>
        <fullName evidence="2">YcxB-like C-terminal domain-containing protein</fullName>
    </recommendedName>
</protein>
<evidence type="ECO:0000256" key="1">
    <source>
        <dbReference type="SAM" id="Phobius"/>
    </source>
</evidence>
<dbReference type="RefSeq" id="WP_008799369.1">
    <property type="nucleotide sequence ID" value="NZ_KQ235735.1"/>
</dbReference>
<dbReference type="GeneID" id="79800457"/>
<dbReference type="InterPro" id="IPR025588">
    <property type="entry name" value="YcxB-like_C"/>
</dbReference>
<proteinExistence type="predicted"/>